<dbReference type="SUPFAM" id="SSF51412">
    <property type="entry name" value="Inosine monophosphate dehydrogenase (IMPDH)"/>
    <property type="match status" value="1"/>
</dbReference>
<keyword evidence="7 12" id="KW-0560">Oxidoreductase</keyword>
<accession>A0AAP6GC85</accession>
<evidence type="ECO:0000256" key="1">
    <source>
        <dbReference type="ARBA" id="ARBA00001917"/>
    </source>
</evidence>
<dbReference type="GO" id="GO:0009636">
    <property type="term" value="P:response to toxic substance"/>
    <property type="evidence" value="ECO:0007669"/>
    <property type="project" value="UniProtKB-KW"/>
</dbReference>
<dbReference type="GO" id="GO:0000166">
    <property type="term" value="F:nucleotide binding"/>
    <property type="evidence" value="ECO:0007669"/>
    <property type="project" value="UniProtKB-KW"/>
</dbReference>
<dbReference type="Pfam" id="PF03060">
    <property type="entry name" value="NMO"/>
    <property type="match status" value="1"/>
</dbReference>
<evidence type="ECO:0000256" key="8">
    <source>
        <dbReference type="ARBA" id="ARBA00023033"/>
    </source>
</evidence>
<evidence type="ECO:0000313" key="13">
    <source>
        <dbReference type="Proteomes" id="UP001285835"/>
    </source>
</evidence>
<keyword evidence="8 12" id="KW-0503">Monooxygenase</keyword>
<comment type="similarity">
    <text evidence="2">Belongs to the nitronate monooxygenase family. NMO class I subfamily.</text>
</comment>
<evidence type="ECO:0000256" key="2">
    <source>
        <dbReference type="ARBA" id="ARBA00009881"/>
    </source>
</evidence>
<evidence type="ECO:0000256" key="10">
    <source>
        <dbReference type="ARBA" id="ARBA00049401"/>
    </source>
</evidence>
<dbReference type="PANTHER" id="PTHR42747">
    <property type="entry name" value="NITRONATE MONOOXYGENASE-RELATED"/>
    <property type="match status" value="1"/>
</dbReference>
<comment type="catalytic activity">
    <reaction evidence="10">
        <text>3 propionate 3-nitronate + 3 O2 + H2O = 3 3-oxopropanoate + 2 nitrate + nitrite + H2O2 + 3 H(+)</text>
        <dbReference type="Rhea" id="RHEA:57332"/>
        <dbReference type="ChEBI" id="CHEBI:15377"/>
        <dbReference type="ChEBI" id="CHEBI:15378"/>
        <dbReference type="ChEBI" id="CHEBI:15379"/>
        <dbReference type="ChEBI" id="CHEBI:16240"/>
        <dbReference type="ChEBI" id="CHEBI:16301"/>
        <dbReference type="ChEBI" id="CHEBI:17632"/>
        <dbReference type="ChEBI" id="CHEBI:33190"/>
        <dbReference type="ChEBI" id="CHEBI:136067"/>
    </reaction>
</comment>
<evidence type="ECO:0000256" key="5">
    <source>
        <dbReference type="ARBA" id="ARBA00022643"/>
    </source>
</evidence>
<proteinExistence type="inferred from homology"/>
<sequence length="348" mass="35671">MSLFAALGMRYPIIQAPMAGVQNAELAMAVTGAGALGSLPAAMLGTAELRKALEQLAASGPGPFNINFFCHRQSEPDPAEEHRWREALAPYYAEFGVDASAVTTAPGRTPFNGEHAALLGEFRPAVVSFHFGLPAPGLLARVKATGASVFASATTVAEAQWLAHHGADAIIAQGLEAGGHRGHFLSQDLGLQQGTFTLLPQIVAAVDLPVIAAGGIVDGKGIRAALALGASAVQMGTAFLCCHEATTSPLHRAALQGAHGRHTALTNLFSGRPARGIVNRLMRELGPLSALPPDFPHASGAVAPLRAAAEKVGDSGFSPLWAGQNVSGCRSLAAAELIAAWAAEAALA</sequence>
<evidence type="ECO:0000256" key="3">
    <source>
        <dbReference type="ARBA" id="ARBA00022575"/>
    </source>
</evidence>
<dbReference type="RefSeq" id="WP_319917033.1">
    <property type="nucleotide sequence ID" value="NZ_JAWZXF010000009.1"/>
</dbReference>
<dbReference type="GO" id="GO:0018580">
    <property type="term" value="F:nitronate monooxygenase activity"/>
    <property type="evidence" value="ECO:0007669"/>
    <property type="project" value="InterPro"/>
</dbReference>
<dbReference type="PANTHER" id="PTHR42747:SF3">
    <property type="entry name" value="NITRONATE MONOOXYGENASE-RELATED"/>
    <property type="match status" value="1"/>
</dbReference>
<keyword evidence="3" id="KW-0216">Detoxification</keyword>
<dbReference type="InterPro" id="IPR013785">
    <property type="entry name" value="Aldolase_TIM"/>
</dbReference>
<dbReference type="Proteomes" id="UP001285835">
    <property type="component" value="Unassembled WGS sequence"/>
</dbReference>
<dbReference type="Gene3D" id="3.20.20.70">
    <property type="entry name" value="Aldolase class I"/>
    <property type="match status" value="1"/>
</dbReference>
<dbReference type="FunFam" id="3.20.20.70:FF:000154">
    <property type="entry name" value="Probable nitronate monooxygenase"/>
    <property type="match status" value="1"/>
</dbReference>
<evidence type="ECO:0000256" key="9">
    <source>
        <dbReference type="ARBA" id="ARBA00031155"/>
    </source>
</evidence>
<organism evidence="12 13">
    <name type="scientific">Aeromonas media</name>
    <dbReference type="NCBI Taxonomy" id="651"/>
    <lineage>
        <taxon>Bacteria</taxon>
        <taxon>Pseudomonadati</taxon>
        <taxon>Pseudomonadota</taxon>
        <taxon>Gammaproteobacteria</taxon>
        <taxon>Aeromonadales</taxon>
        <taxon>Aeromonadaceae</taxon>
        <taxon>Aeromonas</taxon>
    </lineage>
</organism>
<dbReference type="AlphaFoldDB" id="A0AAP6GC85"/>
<dbReference type="CDD" id="cd04730">
    <property type="entry name" value="NPD_like"/>
    <property type="match status" value="1"/>
</dbReference>
<dbReference type="InterPro" id="IPR004136">
    <property type="entry name" value="NMO"/>
</dbReference>
<protein>
    <recommendedName>
        <fullName evidence="11">Nitronate monooxygenase</fullName>
    </recommendedName>
    <alternativeName>
        <fullName evidence="9">Propionate 3-nitronate monooxygenase</fullName>
    </alternativeName>
</protein>
<keyword evidence="4" id="KW-0285">Flavoprotein</keyword>
<dbReference type="EMBL" id="JAWZXF010000009">
    <property type="protein sequence ID" value="MDX7922204.1"/>
    <property type="molecule type" value="Genomic_DNA"/>
</dbReference>
<evidence type="ECO:0000256" key="7">
    <source>
        <dbReference type="ARBA" id="ARBA00023002"/>
    </source>
</evidence>
<evidence type="ECO:0000256" key="11">
    <source>
        <dbReference type="ARBA" id="ARBA00067136"/>
    </source>
</evidence>
<gene>
    <name evidence="12" type="ORF">SJS82_09685</name>
</gene>
<keyword evidence="6" id="KW-0547">Nucleotide-binding</keyword>
<keyword evidence="5" id="KW-0288">FMN</keyword>
<evidence type="ECO:0000256" key="6">
    <source>
        <dbReference type="ARBA" id="ARBA00022741"/>
    </source>
</evidence>
<comment type="cofactor">
    <cofactor evidence="1">
        <name>FMN</name>
        <dbReference type="ChEBI" id="CHEBI:58210"/>
    </cofactor>
</comment>
<name>A0AAP6GC85_AERME</name>
<comment type="caution">
    <text evidence="12">The sequence shown here is derived from an EMBL/GenBank/DDBJ whole genome shotgun (WGS) entry which is preliminary data.</text>
</comment>
<reference evidence="12" key="1">
    <citation type="submission" date="2023-11" db="EMBL/GenBank/DDBJ databases">
        <title>WGS of Aeromonas in Northern Israel.</title>
        <authorList>
            <person name="Hershko Y."/>
        </authorList>
    </citation>
    <scope>NUCLEOTIDE SEQUENCE</scope>
    <source>
        <strain evidence="12">02297</strain>
    </source>
</reference>
<evidence type="ECO:0000313" key="12">
    <source>
        <dbReference type="EMBL" id="MDX7922204.1"/>
    </source>
</evidence>
<evidence type="ECO:0000256" key="4">
    <source>
        <dbReference type="ARBA" id="ARBA00022630"/>
    </source>
</evidence>